<dbReference type="InterPro" id="IPR010982">
    <property type="entry name" value="Lambda_DNA-bd_dom_sf"/>
</dbReference>
<comment type="caution">
    <text evidence="3">The sequence shown here is derived from an EMBL/GenBank/DDBJ whole genome shotgun (WGS) entry which is preliminary data.</text>
</comment>
<dbReference type="PANTHER" id="PTHR46797">
    <property type="entry name" value="HTH-TYPE TRANSCRIPTIONAL REGULATOR"/>
    <property type="match status" value="1"/>
</dbReference>
<feature type="domain" description="HTH cro/C1-type" evidence="2">
    <location>
        <begin position="7"/>
        <end position="61"/>
    </location>
</feature>
<evidence type="ECO:0000259" key="2">
    <source>
        <dbReference type="PROSITE" id="PS50943"/>
    </source>
</evidence>
<gene>
    <name evidence="3" type="ORF">COEU31_20670</name>
</gene>
<protein>
    <recommendedName>
        <fullName evidence="2">HTH cro/C1-type domain-containing protein</fullName>
    </recommendedName>
</protein>
<dbReference type="CDD" id="cd00093">
    <property type="entry name" value="HTH_XRE"/>
    <property type="match status" value="1"/>
</dbReference>
<dbReference type="Proteomes" id="UP000660047">
    <property type="component" value="Unassembled WGS sequence"/>
</dbReference>
<organism evidence="3 4">
    <name type="scientific">Coprococcus eutactus</name>
    <dbReference type="NCBI Taxonomy" id="33043"/>
    <lineage>
        <taxon>Bacteria</taxon>
        <taxon>Bacillati</taxon>
        <taxon>Bacillota</taxon>
        <taxon>Clostridia</taxon>
        <taxon>Lachnospirales</taxon>
        <taxon>Lachnospiraceae</taxon>
        <taxon>Coprococcus</taxon>
    </lineage>
</organism>
<dbReference type="PROSITE" id="PS50943">
    <property type="entry name" value="HTH_CROC1"/>
    <property type="match status" value="1"/>
</dbReference>
<dbReference type="Pfam" id="PF01381">
    <property type="entry name" value="HTH_3"/>
    <property type="match status" value="1"/>
</dbReference>
<dbReference type="InterPro" id="IPR050807">
    <property type="entry name" value="TransReg_Diox_bact_type"/>
</dbReference>
<dbReference type="InterPro" id="IPR001387">
    <property type="entry name" value="Cro/C1-type_HTH"/>
</dbReference>
<sequence>MTIGENIKRIRERNNLTQKQLAYLSHISEGMIKQYETNVRTPKQDKVNQIAAALDVNPEVLDVPKNVVGEDMHALFRVFRNKNGKFDTAGNPQFNLPDIALWFDEWKKYQDTIASADLLSDKTERDALIAQAEDRFNYWMDIYPRSASLNHSFDDLYEEHRRKIEKPSRK</sequence>
<dbReference type="Gene3D" id="1.10.260.40">
    <property type="entry name" value="lambda repressor-like DNA-binding domains"/>
    <property type="match status" value="1"/>
</dbReference>
<evidence type="ECO:0000313" key="4">
    <source>
        <dbReference type="Proteomes" id="UP000660047"/>
    </source>
</evidence>
<accession>A0AAI9K7B3</accession>
<keyword evidence="1" id="KW-0238">DNA-binding</keyword>
<reference evidence="3" key="1">
    <citation type="submission" date="2020-06" db="EMBL/GenBank/DDBJ databases">
        <title>Characterization of fructooligosaccharide metabolism and fructooligosaccharide-degrading enzymes in human commensal butyrate producers.</title>
        <authorList>
            <person name="Tanno H."/>
            <person name="Fujii T."/>
            <person name="Hirano K."/>
            <person name="Maeno S."/>
            <person name="Tonozuka T."/>
            <person name="Sakamoto M."/>
            <person name="Ohkuma M."/>
            <person name="Tochio T."/>
            <person name="Endo A."/>
        </authorList>
    </citation>
    <scope>NUCLEOTIDE SEQUENCE</scope>
    <source>
        <strain evidence="3">JCM 31265</strain>
    </source>
</reference>
<evidence type="ECO:0000256" key="1">
    <source>
        <dbReference type="ARBA" id="ARBA00023125"/>
    </source>
</evidence>
<proteinExistence type="predicted"/>
<dbReference type="PANTHER" id="PTHR46797:SF1">
    <property type="entry name" value="METHYLPHOSPHONATE SYNTHASE"/>
    <property type="match status" value="1"/>
</dbReference>
<dbReference type="GO" id="GO:0005829">
    <property type="term" value="C:cytosol"/>
    <property type="evidence" value="ECO:0007669"/>
    <property type="project" value="TreeGrafter"/>
</dbReference>
<evidence type="ECO:0000313" key="3">
    <source>
        <dbReference type="EMBL" id="GFO95021.1"/>
    </source>
</evidence>
<dbReference type="SMART" id="SM00530">
    <property type="entry name" value="HTH_XRE"/>
    <property type="match status" value="1"/>
</dbReference>
<dbReference type="RefSeq" id="WP_055224401.1">
    <property type="nucleotide sequence ID" value="NZ_BLYL01000013.1"/>
</dbReference>
<name>A0AAI9K7B3_9FIRM</name>
<dbReference type="SUPFAM" id="SSF47413">
    <property type="entry name" value="lambda repressor-like DNA-binding domains"/>
    <property type="match status" value="1"/>
</dbReference>
<dbReference type="GO" id="GO:0003677">
    <property type="term" value="F:DNA binding"/>
    <property type="evidence" value="ECO:0007669"/>
    <property type="project" value="UniProtKB-KW"/>
</dbReference>
<dbReference type="AlphaFoldDB" id="A0AAI9K7B3"/>
<dbReference type="GO" id="GO:0003700">
    <property type="term" value="F:DNA-binding transcription factor activity"/>
    <property type="evidence" value="ECO:0007669"/>
    <property type="project" value="TreeGrafter"/>
</dbReference>
<dbReference type="EMBL" id="BLYL01000013">
    <property type="protein sequence ID" value="GFO95021.1"/>
    <property type="molecule type" value="Genomic_DNA"/>
</dbReference>